<dbReference type="STRING" id="1605367.AFM12_14865"/>
<dbReference type="Pfam" id="PF01344">
    <property type="entry name" value="Kelch_1"/>
    <property type="match status" value="1"/>
</dbReference>
<protein>
    <recommendedName>
        <fullName evidence="3">Putative tail fiber protein gp53-like C-terminal domain-containing protein</fullName>
    </recommendedName>
</protein>
<evidence type="ECO:0000313" key="4">
    <source>
        <dbReference type="EMBL" id="KPM47432.1"/>
    </source>
</evidence>
<dbReference type="InterPro" id="IPR015915">
    <property type="entry name" value="Kelch-typ_b-propeller"/>
</dbReference>
<evidence type="ECO:0000256" key="1">
    <source>
        <dbReference type="ARBA" id="ARBA00022441"/>
    </source>
</evidence>
<dbReference type="InterPro" id="IPR006652">
    <property type="entry name" value="Kelch_1"/>
</dbReference>
<comment type="caution">
    <text evidence="4">The sequence shown here is derived from an EMBL/GenBank/DDBJ whole genome shotgun (WGS) entry which is preliminary data.</text>
</comment>
<dbReference type="PANTHER" id="PTHR45632:SF3">
    <property type="entry name" value="KELCH-LIKE PROTEIN 32"/>
    <property type="match status" value="1"/>
</dbReference>
<feature type="domain" description="Putative tail fiber protein gp53-like C-terminal" evidence="3">
    <location>
        <begin position="465"/>
        <end position="545"/>
    </location>
</feature>
<dbReference type="Pfam" id="PF21882">
    <property type="entry name" value="Gp53-like_C"/>
    <property type="match status" value="1"/>
</dbReference>
<dbReference type="SUPFAM" id="SSF117281">
    <property type="entry name" value="Kelch motif"/>
    <property type="match status" value="1"/>
</dbReference>
<dbReference type="InterPro" id="IPR054075">
    <property type="entry name" value="Gp53-like_C"/>
</dbReference>
<evidence type="ECO:0000313" key="5">
    <source>
        <dbReference type="Proteomes" id="UP000050454"/>
    </source>
</evidence>
<dbReference type="Gene3D" id="2.120.10.80">
    <property type="entry name" value="Kelch-type beta propeller"/>
    <property type="match status" value="1"/>
</dbReference>
<evidence type="ECO:0000259" key="3">
    <source>
        <dbReference type="Pfam" id="PF21882"/>
    </source>
</evidence>
<gene>
    <name evidence="4" type="ORF">AFM12_14865</name>
</gene>
<keyword evidence="2" id="KW-0677">Repeat</keyword>
<keyword evidence="5" id="KW-1185">Reference proteome</keyword>
<sequence length="545" mass="60395">MKNFIFIIFILLLVHELKAQSITFGEDYLDLKSSAQGVRIPQMSTAKRDSIPNPPAGLQILNTDDFCLDVYTGSQWSKLCGQEEYSDSKMPDRPDQTLNKWLFKTNYPNAYSSRVNAFTIGKYAYMGMGISSSGGANEFKKYEPINNTWESIASFPGANRNLSKTFVLNGKGYLYGGRNGATFLNDLWEYNPETDLWTQKASFPGAGRIRGAVFVINNKAYLGPGLNNPLVINSGIKDLWEYDPENDSWSQKANFPGTQYGYMACFTAGNQGFMFGGYSDGTGISGNAWKYDPRLNQWIQLSQVPDISVIAIGINLSGNGVIIDEYLGTTRRYDHTQDSWEIIADDFQGSRGDGVAFSIGKRVYMGLGINITTNTFLSDIQELVIDNTLNSYRALKPVIQDAKISEGLWKVDGKRMFLEPAPAQKVGIGTSNPATSLEVKGTLAATNWLEERRKSNDGFARMGPLLIQWGLVTYESNNTKTVKFPVSFEKLLSITATVADYYSNIASNVPVKIVNSTNSVFEIGGTKVFSTNVNYPAVHWMAIGY</sequence>
<reference evidence="4 5" key="1">
    <citation type="submission" date="2015-07" db="EMBL/GenBank/DDBJ databases">
        <title>The draft genome sequence of Leadbetterella sp. JN14-9.</title>
        <authorList>
            <person name="Liu Y."/>
            <person name="Du J."/>
            <person name="Shao Z."/>
        </authorList>
    </citation>
    <scope>NUCLEOTIDE SEQUENCE [LARGE SCALE GENOMIC DNA]</scope>
    <source>
        <strain evidence="4 5">JN14-9</strain>
    </source>
</reference>
<dbReference type="PANTHER" id="PTHR45632">
    <property type="entry name" value="LD33804P"/>
    <property type="match status" value="1"/>
</dbReference>
<accession>A0A0P7BSK0</accession>
<dbReference type="Proteomes" id="UP000050454">
    <property type="component" value="Unassembled WGS sequence"/>
</dbReference>
<keyword evidence="1" id="KW-0880">Kelch repeat</keyword>
<name>A0A0P7BSK0_9BACT</name>
<proteinExistence type="predicted"/>
<organism evidence="4 5">
    <name type="scientific">Jiulongibacter sediminis</name>
    <dbReference type="NCBI Taxonomy" id="1605367"/>
    <lineage>
        <taxon>Bacteria</taxon>
        <taxon>Pseudomonadati</taxon>
        <taxon>Bacteroidota</taxon>
        <taxon>Cytophagia</taxon>
        <taxon>Cytophagales</taxon>
        <taxon>Leadbetterellaceae</taxon>
        <taxon>Jiulongibacter</taxon>
    </lineage>
</organism>
<dbReference type="AlphaFoldDB" id="A0A0P7BSK0"/>
<evidence type="ECO:0000256" key="2">
    <source>
        <dbReference type="ARBA" id="ARBA00022737"/>
    </source>
</evidence>
<dbReference type="Gene3D" id="2.60.40.3940">
    <property type="match status" value="1"/>
</dbReference>
<dbReference type="EMBL" id="LGTQ01000011">
    <property type="protein sequence ID" value="KPM47432.1"/>
    <property type="molecule type" value="Genomic_DNA"/>
</dbReference>